<dbReference type="Pfam" id="PF02899">
    <property type="entry name" value="Phage_int_SAM_1"/>
    <property type="match status" value="1"/>
</dbReference>
<dbReference type="GO" id="GO:0006310">
    <property type="term" value="P:DNA recombination"/>
    <property type="evidence" value="ECO:0007669"/>
    <property type="project" value="UniProtKB-KW"/>
</dbReference>
<dbReference type="KEGG" id="mes:Meso_4144"/>
<dbReference type="PANTHER" id="PTHR30349">
    <property type="entry name" value="PHAGE INTEGRASE-RELATED"/>
    <property type="match status" value="1"/>
</dbReference>
<keyword evidence="3 5" id="KW-0238">DNA-binding</keyword>
<feature type="domain" description="Core-binding (CB)" evidence="7">
    <location>
        <begin position="71"/>
        <end position="162"/>
    </location>
</feature>
<dbReference type="EMBL" id="CP000389">
    <property type="protein sequence ID" value="ABG61128.1"/>
    <property type="molecule type" value="Genomic_DNA"/>
</dbReference>
<protein>
    <submittedName>
        <fullName evidence="8">Phage integrase-like protein SAM-like protein</fullName>
    </submittedName>
</protein>
<evidence type="ECO:0000256" key="5">
    <source>
        <dbReference type="PROSITE-ProRule" id="PRU01248"/>
    </source>
</evidence>
<keyword evidence="2" id="KW-0229">DNA integration</keyword>
<evidence type="ECO:0000259" key="6">
    <source>
        <dbReference type="PROSITE" id="PS51898"/>
    </source>
</evidence>
<geneLocation type="plasmid" evidence="8">
    <name>1</name>
</geneLocation>
<evidence type="ECO:0000256" key="4">
    <source>
        <dbReference type="ARBA" id="ARBA00023172"/>
    </source>
</evidence>
<evidence type="ECO:0000256" key="3">
    <source>
        <dbReference type="ARBA" id="ARBA00023125"/>
    </source>
</evidence>
<dbReference type="InterPro" id="IPR002104">
    <property type="entry name" value="Integrase_catalytic"/>
</dbReference>
<proteinExistence type="inferred from homology"/>
<dbReference type="InterPro" id="IPR010998">
    <property type="entry name" value="Integrase_recombinase_N"/>
</dbReference>
<dbReference type="PANTHER" id="PTHR30349:SF64">
    <property type="entry name" value="PROPHAGE INTEGRASE INTD-RELATED"/>
    <property type="match status" value="1"/>
</dbReference>
<dbReference type="HOGENOM" id="CLU_044959_0_0_5"/>
<dbReference type="SUPFAM" id="SSF47823">
    <property type="entry name" value="lambda integrase-like, N-terminal domain"/>
    <property type="match status" value="1"/>
</dbReference>
<dbReference type="SUPFAM" id="SSF56349">
    <property type="entry name" value="DNA breaking-rejoining enzymes"/>
    <property type="match status" value="1"/>
</dbReference>
<sequence>MPGGGLEPVPRQKLRRRLGGPLPQLFFTDLSALRRSVTVNGATYELSSDEIAAADSIGLIEGMPFILGSDGTYDHHLNRFLRSCPTMGVRSMNSLRAYARDIIVWMRFLEERQNGKSVWSADRDDIAAFHEARRLSEPPFRISASSWNRMIAALDKLYRWAVDEKIIAAAPFTYRQLWSRASTSGAVIAVAVNCSKESGARNGDMRFLDLPRYLVFRDVGLRGRLPDGREDPTRRGRNGERNALFAELLITTGLRLQEASSLLLNELPTLDTCLDSTARSLPFRLAAATAKGSRGRDIRMPIRLIGQLHDYVRIERDNALGRARRSGRIRRTRSPIPVVECEHRALRLNDGDRAVRMSVDQMTPAERTRLVEATTGAPLAPWLTEDGLPMPMASWEAVFTRASERCRRFGFDDMHVTPHMLRHSFAVHMLTLLLREQVGWVISERSRHLGSAYRRMIGDPLLKLQRLMGHSRIESTYIYLDHLADSQEIVDAAVGNLGLDVTSGEPAP</sequence>
<name>Q11N80_CHESB</name>
<dbReference type="Gene3D" id="1.10.150.130">
    <property type="match status" value="1"/>
</dbReference>
<evidence type="ECO:0000259" key="7">
    <source>
        <dbReference type="PROSITE" id="PS51900"/>
    </source>
</evidence>
<feature type="domain" description="Tyr recombinase" evidence="6">
    <location>
        <begin position="209"/>
        <end position="494"/>
    </location>
</feature>
<gene>
    <name evidence="8" type="ordered locus">Meso_4144</name>
</gene>
<accession>Q11N80</accession>
<dbReference type="GO" id="GO:0015074">
    <property type="term" value="P:DNA integration"/>
    <property type="evidence" value="ECO:0007669"/>
    <property type="project" value="UniProtKB-KW"/>
</dbReference>
<evidence type="ECO:0000256" key="1">
    <source>
        <dbReference type="ARBA" id="ARBA00008857"/>
    </source>
</evidence>
<reference evidence="8" key="1">
    <citation type="submission" date="2006-06" db="EMBL/GenBank/DDBJ databases">
        <title>Complete sequence of Plasmid 1 of Chelativorans sp. BNC1.</title>
        <authorList>
            <consortium name="US DOE Joint Genome Institute"/>
            <person name="Copeland A."/>
            <person name="Lucas S."/>
            <person name="Lapidus A."/>
            <person name="Barry K."/>
            <person name="Detter J.C."/>
            <person name="Glavina del Rio T."/>
            <person name="Hammon N."/>
            <person name="Israni S."/>
            <person name="Dalin E."/>
            <person name="Tice H."/>
            <person name="Pitluck S."/>
            <person name="Chertkov O."/>
            <person name="Brettin T."/>
            <person name="Bruce D."/>
            <person name="Han C."/>
            <person name="Tapia R."/>
            <person name="Gilna P."/>
            <person name="Schmutz J."/>
            <person name="Larimer F."/>
            <person name="Land M."/>
            <person name="Hauser L."/>
            <person name="Kyrpides N."/>
            <person name="Mikhailova N."/>
            <person name="Richardson P."/>
        </authorList>
    </citation>
    <scope>NUCLEOTIDE SEQUENCE</scope>
    <source>
        <strain evidence="8">BNC1</strain>
        <plasmid evidence="8">1</plasmid>
    </source>
</reference>
<evidence type="ECO:0000256" key="2">
    <source>
        <dbReference type="ARBA" id="ARBA00022908"/>
    </source>
</evidence>
<comment type="similarity">
    <text evidence="1">Belongs to the 'phage' integrase family.</text>
</comment>
<dbReference type="InterPro" id="IPR013762">
    <property type="entry name" value="Integrase-like_cat_sf"/>
</dbReference>
<dbReference type="Gene3D" id="1.10.443.10">
    <property type="entry name" value="Intergrase catalytic core"/>
    <property type="match status" value="1"/>
</dbReference>
<organism evidence="8">
    <name type="scientific">Chelativorans sp. (strain BNC1)</name>
    <dbReference type="NCBI Taxonomy" id="266779"/>
    <lineage>
        <taxon>Bacteria</taxon>
        <taxon>Pseudomonadati</taxon>
        <taxon>Pseudomonadota</taxon>
        <taxon>Alphaproteobacteria</taxon>
        <taxon>Hyphomicrobiales</taxon>
        <taxon>Phyllobacteriaceae</taxon>
        <taxon>Chelativorans</taxon>
    </lineage>
</organism>
<keyword evidence="4" id="KW-0233">DNA recombination</keyword>
<keyword evidence="8" id="KW-0614">Plasmid</keyword>
<dbReference type="CDD" id="cd00397">
    <property type="entry name" value="DNA_BRE_C"/>
    <property type="match status" value="1"/>
</dbReference>
<dbReference type="InterPro" id="IPR050090">
    <property type="entry name" value="Tyrosine_recombinase_XerCD"/>
</dbReference>
<dbReference type="GO" id="GO:0003677">
    <property type="term" value="F:DNA binding"/>
    <property type="evidence" value="ECO:0007669"/>
    <property type="project" value="UniProtKB-UniRule"/>
</dbReference>
<dbReference type="PROSITE" id="PS51900">
    <property type="entry name" value="CB"/>
    <property type="match status" value="1"/>
</dbReference>
<dbReference type="InterPro" id="IPR044068">
    <property type="entry name" value="CB"/>
</dbReference>
<dbReference type="InterPro" id="IPR004107">
    <property type="entry name" value="Integrase_SAM-like_N"/>
</dbReference>
<evidence type="ECO:0000313" key="8">
    <source>
        <dbReference type="EMBL" id="ABG61128.1"/>
    </source>
</evidence>
<dbReference type="PROSITE" id="PS51898">
    <property type="entry name" value="TYR_RECOMBINASE"/>
    <property type="match status" value="1"/>
</dbReference>
<dbReference type="InterPro" id="IPR011010">
    <property type="entry name" value="DNA_brk_join_enz"/>
</dbReference>
<dbReference type="AlphaFoldDB" id="Q11N80"/>